<keyword evidence="1" id="KW-0812">Transmembrane</keyword>
<evidence type="ECO:0000313" key="2">
    <source>
        <dbReference type="EMBL" id="QDV74270.1"/>
    </source>
</evidence>
<dbReference type="AlphaFoldDB" id="A0A518K915"/>
<keyword evidence="3" id="KW-1185">Reference proteome</keyword>
<proteinExistence type="predicted"/>
<dbReference type="KEGG" id="bmei:Spa11_24700"/>
<evidence type="ECO:0000256" key="1">
    <source>
        <dbReference type="SAM" id="Phobius"/>
    </source>
</evidence>
<accession>A0A518K915</accession>
<sequence>MFRPAYTLLELMIALGSASVLMAGLSSALFIAAQGLNLDQGASASRGRADAVMGRVLADARTATRFRSVTPTAIELDVADRTGDSAADRLRYEWSGVVGDPLTRTLNGGAAVTLLHDVRALTFESTTRAVATQDVISTGLAMSPIMWSQGTPATATGVTTLALSTPPKVVPGDLMLAMVATTGEQTSVTAAGWTELCHADNTNNAKLRLSVWQKTAALAEPGVHSWYWPNAADAVGGIAVVSNHNPSVPIAPTGMATRANFTGTNATCPSASVVQNNSIAMRLGAFGGSVGVSDPSDYNRIWAQSVSGFLTAAWTYSSPISSTATGTASYQLSAPRDYATITIVITPRILVGP</sequence>
<organism evidence="2 3">
    <name type="scientific">Botrimarina mediterranea</name>
    <dbReference type="NCBI Taxonomy" id="2528022"/>
    <lineage>
        <taxon>Bacteria</taxon>
        <taxon>Pseudomonadati</taxon>
        <taxon>Planctomycetota</taxon>
        <taxon>Planctomycetia</taxon>
        <taxon>Pirellulales</taxon>
        <taxon>Lacipirellulaceae</taxon>
        <taxon>Botrimarina</taxon>
    </lineage>
</organism>
<reference evidence="2 3" key="1">
    <citation type="submission" date="2019-02" db="EMBL/GenBank/DDBJ databases">
        <title>Deep-cultivation of Planctomycetes and their phenomic and genomic characterization uncovers novel biology.</title>
        <authorList>
            <person name="Wiegand S."/>
            <person name="Jogler M."/>
            <person name="Boedeker C."/>
            <person name="Pinto D."/>
            <person name="Vollmers J."/>
            <person name="Rivas-Marin E."/>
            <person name="Kohn T."/>
            <person name="Peeters S.H."/>
            <person name="Heuer A."/>
            <person name="Rast P."/>
            <person name="Oberbeckmann S."/>
            <person name="Bunk B."/>
            <person name="Jeske O."/>
            <person name="Meyerdierks A."/>
            <person name="Storesund J.E."/>
            <person name="Kallscheuer N."/>
            <person name="Luecker S."/>
            <person name="Lage O.M."/>
            <person name="Pohl T."/>
            <person name="Merkel B.J."/>
            <person name="Hornburger P."/>
            <person name="Mueller R.-W."/>
            <person name="Bruemmer F."/>
            <person name="Labrenz M."/>
            <person name="Spormann A.M."/>
            <person name="Op den Camp H."/>
            <person name="Overmann J."/>
            <person name="Amann R."/>
            <person name="Jetten M.S.M."/>
            <person name="Mascher T."/>
            <person name="Medema M.H."/>
            <person name="Devos D.P."/>
            <person name="Kaster A.-K."/>
            <person name="Ovreas L."/>
            <person name="Rohde M."/>
            <person name="Galperin M.Y."/>
            <person name="Jogler C."/>
        </authorList>
    </citation>
    <scope>NUCLEOTIDE SEQUENCE [LARGE SCALE GENOMIC DNA]</scope>
    <source>
        <strain evidence="2 3">Spa11</strain>
    </source>
</reference>
<dbReference type="EMBL" id="CP036349">
    <property type="protein sequence ID" value="QDV74270.1"/>
    <property type="molecule type" value="Genomic_DNA"/>
</dbReference>
<keyword evidence="1" id="KW-0472">Membrane</keyword>
<feature type="transmembrane region" description="Helical" evidence="1">
    <location>
        <begin position="12"/>
        <end position="33"/>
    </location>
</feature>
<name>A0A518K915_9BACT</name>
<dbReference type="RefSeq" id="WP_145112538.1">
    <property type="nucleotide sequence ID" value="NZ_CP036349.1"/>
</dbReference>
<dbReference type="Proteomes" id="UP000316426">
    <property type="component" value="Chromosome"/>
</dbReference>
<protein>
    <submittedName>
        <fullName evidence="2">Uncharacterized protein</fullName>
    </submittedName>
</protein>
<gene>
    <name evidence="2" type="ORF">Spa11_24700</name>
</gene>
<evidence type="ECO:0000313" key="3">
    <source>
        <dbReference type="Proteomes" id="UP000316426"/>
    </source>
</evidence>
<keyword evidence="1" id="KW-1133">Transmembrane helix</keyword>